<keyword evidence="1" id="KW-1133">Transmembrane helix</keyword>
<dbReference type="InterPro" id="IPR025665">
    <property type="entry name" value="Beta-barrel_OMP_2"/>
</dbReference>
<dbReference type="Proteomes" id="UP000186917">
    <property type="component" value="Unassembled WGS sequence"/>
</dbReference>
<evidence type="ECO:0000313" key="4">
    <source>
        <dbReference type="Proteomes" id="UP000186917"/>
    </source>
</evidence>
<dbReference type="SUPFAM" id="SSF56935">
    <property type="entry name" value="Porins"/>
    <property type="match status" value="1"/>
</dbReference>
<keyword evidence="4" id="KW-1185">Reference proteome</keyword>
<dbReference type="OrthoDB" id="630606at2"/>
<keyword evidence="1" id="KW-0472">Membrane</keyword>
<sequence>MHDPLYKDEMEQFLENRANQHRLYPSDHVWRKIQQQLHEDVRWPALPFILLFIIAALVVGTLLVKPEEHFFYRSHLLASKIPVTAKDSASNIQSLEESLATGAITQKTIAYATERLNMYATDASVISSKDSLQNISTTATVELLNQPVSSILPEAVFQAMPPASLENISIVADSYIDSMVIAHNTVAEHSVAPVEKSVKAAQNHTAMAAPVINQAASNDRWSFQLYVTPSQTYRRLVSGKNTKSAPGLDNAPIAPPATDDVNSVVKHTPANGFEIGFAIGYQLNKQFTIKAGLQYNSRKYNIEASTFNYERANVALSGMDTLTTYTPYRNLKGSYPVTLQNVYRELAIPVSISWKGWERKKLSWHVSASIQPTYILQNQAYIISTDYKNYVGGTSLARRWNINTSFETFISYRTGEITWQIGPQFRYQQLSTFKNQYPVREFLLDYGIKLGFSTPIK</sequence>
<dbReference type="EMBL" id="FTOR01000004">
    <property type="protein sequence ID" value="SIT17645.1"/>
    <property type="molecule type" value="Genomic_DNA"/>
</dbReference>
<feature type="domain" description="Outer membrane protein beta-barrel" evidence="2">
    <location>
        <begin position="268"/>
        <end position="427"/>
    </location>
</feature>
<organism evidence="3 4">
    <name type="scientific">Filimonas lacunae</name>
    <dbReference type="NCBI Taxonomy" id="477680"/>
    <lineage>
        <taxon>Bacteria</taxon>
        <taxon>Pseudomonadati</taxon>
        <taxon>Bacteroidota</taxon>
        <taxon>Chitinophagia</taxon>
        <taxon>Chitinophagales</taxon>
        <taxon>Chitinophagaceae</taxon>
        <taxon>Filimonas</taxon>
    </lineage>
</organism>
<dbReference type="RefSeq" id="WP_076379683.1">
    <property type="nucleotide sequence ID" value="NZ_AP017422.1"/>
</dbReference>
<reference evidence="4" key="1">
    <citation type="submission" date="2017-01" db="EMBL/GenBank/DDBJ databases">
        <authorList>
            <person name="Varghese N."/>
            <person name="Submissions S."/>
        </authorList>
    </citation>
    <scope>NUCLEOTIDE SEQUENCE [LARGE SCALE GENOMIC DNA]</scope>
    <source>
        <strain evidence="4">DSM 21054</strain>
    </source>
</reference>
<evidence type="ECO:0000256" key="1">
    <source>
        <dbReference type="SAM" id="Phobius"/>
    </source>
</evidence>
<proteinExistence type="predicted"/>
<dbReference type="AlphaFoldDB" id="A0A1N7Q480"/>
<evidence type="ECO:0000313" key="3">
    <source>
        <dbReference type="EMBL" id="SIT17645.1"/>
    </source>
</evidence>
<gene>
    <name evidence="3" type="ORF">SAMN05421788_104361</name>
</gene>
<name>A0A1N7Q480_9BACT</name>
<keyword evidence="1" id="KW-0812">Transmembrane</keyword>
<feature type="transmembrane region" description="Helical" evidence="1">
    <location>
        <begin position="45"/>
        <end position="64"/>
    </location>
</feature>
<evidence type="ECO:0000259" key="2">
    <source>
        <dbReference type="Pfam" id="PF13568"/>
    </source>
</evidence>
<dbReference type="Pfam" id="PF13568">
    <property type="entry name" value="OMP_b-brl_2"/>
    <property type="match status" value="1"/>
</dbReference>
<dbReference type="STRING" id="477680.SAMN05421788_104361"/>
<protein>
    <submittedName>
        <fullName evidence="3">Outer membrane protein beta-barrel domain-containing protein</fullName>
    </submittedName>
</protein>
<accession>A0A1N7Q480</accession>